<dbReference type="Gene3D" id="3.10.350.10">
    <property type="entry name" value="LysM domain"/>
    <property type="match status" value="1"/>
</dbReference>
<evidence type="ECO:0000256" key="2">
    <source>
        <dbReference type="SAM" id="Phobius"/>
    </source>
</evidence>
<dbReference type="Proteomes" id="UP000643525">
    <property type="component" value="Unassembled WGS sequence"/>
</dbReference>
<evidence type="ECO:0008006" key="5">
    <source>
        <dbReference type="Google" id="ProtNLM"/>
    </source>
</evidence>
<gene>
    <name evidence="3" type="ORF">H4W27_001628</name>
</gene>
<keyword evidence="2" id="KW-0472">Membrane</keyword>
<feature type="compositionally biased region" description="Basic and acidic residues" evidence="1">
    <location>
        <begin position="220"/>
        <end position="230"/>
    </location>
</feature>
<feature type="region of interest" description="Disordered" evidence="1">
    <location>
        <begin position="185"/>
        <end position="263"/>
    </location>
</feature>
<feature type="transmembrane region" description="Helical" evidence="2">
    <location>
        <begin position="86"/>
        <end position="112"/>
    </location>
</feature>
<dbReference type="InterPro" id="IPR036779">
    <property type="entry name" value="LysM_dom_sf"/>
</dbReference>
<evidence type="ECO:0000256" key="1">
    <source>
        <dbReference type="SAM" id="MobiDB-lite"/>
    </source>
</evidence>
<feature type="compositionally biased region" description="Basic and acidic residues" evidence="1">
    <location>
        <begin position="238"/>
        <end position="249"/>
    </location>
</feature>
<dbReference type="InterPro" id="IPR018392">
    <property type="entry name" value="LysM"/>
</dbReference>
<sequence>MRPTSMPPSQASRRQPVEDLLLSTTLLVGGPALWTCGRVILEAQVSDSPIRSLLSLPREPHPGTVIELSASAWESLSRTGMGSVEAIIGLAAVCAGLLTSLLALVAVAALLLQAVAGRCGAVRMAHSLTRLTPGFLRRAATLTLGAGLAVSATAADSWAATAKDGPPETRGAATAEAVPVHWQAEDPEAQRPSPDSVLFDPQAPRRPSGSEEIDPPARAQESERAEDKEAPMSGLFIPRERDSVADRRQSQPQPDPAPSGAQVLVRPGDTLWEIAADHLGPEATDWEIAESWPRWYEANRELIGDDPSLIHPGMRLSAPT</sequence>
<dbReference type="CDD" id="cd00118">
    <property type="entry name" value="LysM"/>
    <property type="match status" value="1"/>
</dbReference>
<keyword evidence="2" id="KW-1133">Transmembrane helix</keyword>
<reference evidence="3 4" key="1">
    <citation type="submission" date="2020-10" db="EMBL/GenBank/DDBJ databases">
        <title>Sequencing the genomes of 1000 actinobacteria strains.</title>
        <authorList>
            <person name="Klenk H.-P."/>
        </authorList>
    </citation>
    <scope>NUCLEOTIDE SEQUENCE [LARGE SCALE GENOMIC DNA]</scope>
    <source>
        <strain evidence="3 4">DSM 15666</strain>
    </source>
</reference>
<name>A0ABR9JF08_9MICC</name>
<protein>
    <recommendedName>
        <fullName evidence="5">LysM domain-containing protein</fullName>
    </recommendedName>
</protein>
<dbReference type="EMBL" id="JADBED010000001">
    <property type="protein sequence ID" value="MBE1524510.1"/>
    <property type="molecule type" value="Genomic_DNA"/>
</dbReference>
<keyword evidence="4" id="KW-1185">Reference proteome</keyword>
<evidence type="ECO:0000313" key="3">
    <source>
        <dbReference type="EMBL" id="MBE1524510.1"/>
    </source>
</evidence>
<comment type="caution">
    <text evidence="3">The sequence shown here is derived from an EMBL/GenBank/DDBJ whole genome shotgun (WGS) entry which is preliminary data.</text>
</comment>
<proteinExistence type="predicted"/>
<accession>A0ABR9JF08</accession>
<organism evidence="3 4">
    <name type="scientific">Nesterenkonia lutea</name>
    <dbReference type="NCBI Taxonomy" id="272919"/>
    <lineage>
        <taxon>Bacteria</taxon>
        <taxon>Bacillati</taxon>
        <taxon>Actinomycetota</taxon>
        <taxon>Actinomycetes</taxon>
        <taxon>Micrococcales</taxon>
        <taxon>Micrococcaceae</taxon>
        <taxon>Nesterenkonia</taxon>
    </lineage>
</organism>
<dbReference type="RefSeq" id="WP_192595513.1">
    <property type="nucleotide sequence ID" value="NZ_BAAALJ010000002.1"/>
</dbReference>
<evidence type="ECO:0000313" key="4">
    <source>
        <dbReference type="Proteomes" id="UP000643525"/>
    </source>
</evidence>
<keyword evidence="2" id="KW-0812">Transmembrane</keyword>